<dbReference type="InterPro" id="IPR024977">
    <property type="entry name" value="Apc4-like_WD40_dom"/>
</dbReference>
<dbReference type="STRING" id="1149755.A0A2J6RDP3"/>
<dbReference type="Pfam" id="PF12896">
    <property type="entry name" value="ANAPC4"/>
    <property type="match status" value="1"/>
</dbReference>
<feature type="domain" description="Anaphase-promoting complex subunit 4 long" evidence="7">
    <location>
        <begin position="267"/>
        <end position="467"/>
    </location>
</feature>
<keyword evidence="3" id="KW-0498">Mitosis</keyword>
<evidence type="ECO:0000256" key="5">
    <source>
        <dbReference type="ARBA" id="ARBA00023306"/>
    </source>
</evidence>
<dbReference type="Pfam" id="PF12894">
    <property type="entry name" value="ANAPC4_WD40"/>
    <property type="match status" value="1"/>
</dbReference>
<gene>
    <name evidence="8" type="ORF">L207DRAFT_515139</name>
</gene>
<feature type="domain" description="Anaphase-promoting complex subunit 4-like WD40" evidence="6">
    <location>
        <begin position="24"/>
        <end position="115"/>
    </location>
</feature>
<dbReference type="GO" id="GO:0051301">
    <property type="term" value="P:cell division"/>
    <property type="evidence" value="ECO:0007669"/>
    <property type="project" value="UniProtKB-KW"/>
</dbReference>
<proteinExistence type="predicted"/>
<keyword evidence="4" id="KW-0833">Ubl conjugation pathway</keyword>
<dbReference type="Proteomes" id="UP000235786">
    <property type="component" value="Unassembled WGS sequence"/>
</dbReference>
<dbReference type="GO" id="GO:0005680">
    <property type="term" value="C:anaphase-promoting complex"/>
    <property type="evidence" value="ECO:0007669"/>
    <property type="project" value="InterPro"/>
</dbReference>
<keyword evidence="2" id="KW-0132">Cell division</keyword>
<dbReference type="GO" id="GO:0070979">
    <property type="term" value="P:protein K11-linked ubiquitination"/>
    <property type="evidence" value="ECO:0007669"/>
    <property type="project" value="TreeGrafter"/>
</dbReference>
<evidence type="ECO:0000259" key="6">
    <source>
        <dbReference type="Pfam" id="PF12894"/>
    </source>
</evidence>
<protein>
    <recommendedName>
        <fullName evidence="1">Anaphase-promoting complex subunit 4</fullName>
    </recommendedName>
</protein>
<dbReference type="GO" id="GO:0031145">
    <property type="term" value="P:anaphase-promoting complex-dependent catabolic process"/>
    <property type="evidence" value="ECO:0007669"/>
    <property type="project" value="InterPro"/>
</dbReference>
<dbReference type="PANTHER" id="PTHR13260:SF0">
    <property type="entry name" value="ANAPHASE-PROMOTING COMPLEX SUBUNIT 4"/>
    <property type="match status" value="1"/>
</dbReference>
<dbReference type="InterPro" id="IPR024789">
    <property type="entry name" value="APC4"/>
</dbReference>
<dbReference type="EMBL" id="KZ613950">
    <property type="protein sequence ID" value="PMD36624.1"/>
    <property type="molecule type" value="Genomic_DNA"/>
</dbReference>
<dbReference type="InterPro" id="IPR015943">
    <property type="entry name" value="WD40/YVTN_repeat-like_dom_sf"/>
</dbReference>
<evidence type="ECO:0000256" key="1">
    <source>
        <dbReference type="ARBA" id="ARBA00016067"/>
    </source>
</evidence>
<evidence type="ECO:0000259" key="7">
    <source>
        <dbReference type="Pfam" id="PF12896"/>
    </source>
</evidence>
<keyword evidence="5" id="KW-0131">Cell cycle</keyword>
<dbReference type="InterPro" id="IPR036322">
    <property type="entry name" value="WD40_repeat_dom_sf"/>
</dbReference>
<evidence type="ECO:0000256" key="3">
    <source>
        <dbReference type="ARBA" id="ARBA00022776"/>
    </source>
</evidence>
<sequence length="778" mass="86733">MEPSSALQIAGEKALHQPADPDLVTYCPSMDLVALVTTDQQVFIYRLNGQRVYGATQKTGNLRVERIRWKPNGQLLAIAWSDGSVRLVGAESSKIVHQFTTGDMVSGVTCVGWATNLTNKSASSISAGKDSGSWGTFLTSDGILSDEKTPLDLPRDLSLIDIETSLPKLSVLAAAGSSDDVFSTRQSLDAIFRPFDPRDNDAVDVMVVGTREGTMHLSIYDSFVIGSFPSPVVVDHMPAHLARHASHEKHSTHSLLMRSATSDHIFLVPMDLRFISASSEYLSLLASRSTAFQNLLRYIHQVQLLMVSEWKTSQELPSRFLRNINETLLEKNNGDIVQALYHSVATGHTFPSVREWLVDELSERGHKRWDKAVTTGLENLRRLVHENMLPALDRCSVILSRFAGIAKFQGSNETVGFTIQQINLITDTIACLHLISSKILVQVVDELDLFAAFSSWVRYEIDRLASDCLASPDDEKVEKEASIDHSKVLLYLQTAMTNSPLAMFFDDSPPEDRDNSWSYAEQGLPMYEFLDKQLQKQERGAPYLKTVPRVDLLCKLLARQASTVFAQIAEAEKRNVIFGKVCEIGLAETAGPVDMRMSTVDTSTCRTHIAFIPKGHPNIVQMICISLFIENGISRVQNIESALTQLGNGQIKDLKFMDDDLLLVLWDSCGTRSLLGLFYNNIPAGLGKPHLKYSTHMQDGVSYNPTVFSNEDVKARLSRYQIHNPGSFIPERMEYRERSQGREKDDTRRLVLLRDDKLYYKVFKFAAAAGADGDTPMS</sequence>
<dbReference type="SUPFAM" id="SSF50978">
    <property type="entry name" value="WD40 repeat-like"/>
    <property type="match status" value="1"/>
</dbReference>
<evidence type="ECO:0000313" key="9">
    <source>
        <dbReference type="Proteomes" id="UP000235786"/>
    </source>
</evidence>
<dbReference type="PANTHER" id="PTHR13260">
    <property type="entry name" value="ANAPHASE PROMOTING COMPLEX SUBUNIT 4 APC4"/>
    <property type="match status" value="1"/>
</dbReference>
<keyword evidence="9" id="KW-1185">Reference proteome</keyword>
<evidence type="ECO:0000256" key="2">
    <source>
        <dbReference type="ARBA" id="ARBA00022618"/>
    </source>
</evidence>
<dbReference type="Gene3D" id="2.130.10.10">
    <property type="entry name" value="YVTN repeat-like/Quinoprotein amine dehydrogenase"/>
    <property type="match status" value="1"/>
</dbReference>
<evidence type="ECO:0000256" key="4">
    <source>
        <dbReference type="ARBA" id="ARBA00022786"/>
    </source>
</evidence>
<dbReference type="GO" id="GO:0034399">
    <property type="term" value="C:nuclear periphery"/>
    <property type="evidence" value="ECO:0007669"/>
    <property type="project" value="TreeGrafter"/>
</dbReference>
<dbReference type="AlphaFoldDB" id="A0A2J6RDP3"/>
<organism evidence="8 9">
    <name type="scientific">Hyaloscypha variabilis (strain UAMH 11265 / GT02V1 / F)</name>
    <name type="common">Meliniomyces variabilis</name>
    <dbReference type="NCBI Taxonomy" id="1149755"/>
    <lineage>
        <taxon>Eukaryota</taxon>
        <taxon>Fungi</taxon>
        <taxon>Dikarya</taxon>
        <taxon>Ascomycota</taxon>
        <taxon>Pezizomycotina</taxon>
        <taxon>Leotiomycetes</taxon>
        <taxon>Helotiales</taxon>
        <taxon>Hyaloscyphaceae</taxon>
        <taxon>Hyaloscypha</taxon>
        <taxon>Hyaloscypha variabilis</taxon>
    </lineage>
</organism>
<dbReference type="OrthoDB" id="2110451at2759"/>
<accession>A0A2J6RDP3</accession>
<evidence type="ECO:0000313" key="8">
    <source>
        <dbReference type="EMBL" id="PMD36624.1"/>
    </source>
</evidence>
<name>A0A2J6RDP3_HYAVF</name>
<reference evidence="8 9" key="1">
    <citation type="submission" date="2016-04" db="EMBL/GenBank/DDBJ databases">
        <title>A degradative enzymes factory behind the ericoid mycorrhizal symbiosis.</title>
        <authorList>
            <consortium name="DOE Joint Genome Institute"/>
            <person name="Martino E."/>
            <person name="Morin E."/>
            <person name="Grelet G."/>
            <person name="Kuo A."/>
            <person name="Kohler A."/>
            <person name="Daghino S."/>
            <person name="Barry K."/>
            <person name="Choi C."/>
            <person name="Cichocki N."/>
            <person name="Clum A."/>
            <person name="Copeland A."/>
            <person name="Hainaut M."/>
            <person name="Haridas S."/>
            <person name="Labutti K."/>
            <person name="Lindquist E."/>
            <person name="Lipzen A."/>
            <person name="Khouja H.-R."/>
            <person name="Murat C."/>
            <person name="Ohm R."/>
            <person name="Olson A."/>
            <person name="Spatafora J."/>
            <person name="Veneault-Fourrey C."/>
            <person name="Henrissat B."/>
            <person name="Grigoriev I."/>
            <person name="Martin F."/>
            <person name="Perotto S."/>
        </authorList>
    </citation>
    <scope>NUCLEOTIDE SEQUENCE [LARGE SCALE GENOMIC DNA]</scope>
    <source>
        <strain evidence="8 9">F</strain>
    </source>
</reference>
<dbReference type="InterPro" id="IPR024790">
    <property type="entry name" value="APC4_long_dom"/>
</dbReference>